<dbReference type="InterPro" id="IPR002634">
    <property type="entry name" value="BolA"/>
</dbReference>
<name>A0A5C7A1U4_9GAMM</name>
<dbReference type="EMBL" id="VORZ01000003">
    <property type="protein sequence ID" value="TXD96428.1"/>
    <property type="molecule type" value="Genomic_DNA"/>
</dbReference>
<protein>
    <submittedName>
        <fullName evidence="4">BolA family transcriptional regulator</fullName>
    </submittedName>
</protein>
<dbReference type="InterPro" id="IPR036065">
    <property type="entry name" value="BolA-like_sf"/>
</dbReference>
<evidence type="ECO:0000313" key="4">
    <source>
        <dbReference type="EMBL" id="TXD96428.1"/>
    </source>
</evidence>
<keyword evidence="5" id="KW-1185">Reference proteome</keyword>
<feature type="compositionally biased region" description="Polar residues" evidence="3">
    <location>
        <begin position="103"/>
        <end position="118"/>
    </location>
</feature>
<dbReference type="PANTHER" id="PTHR46229:SF2">
    <property type="entry name" value="BOLA-LIKE PROTEIN 1"/>
    <property type="match status" value="1"/>
</dbReference>
<dbReference type="Pfam" id="PF01722">
    <property type="entry name" value="BolA"/>
    <property type="match status" value="1"/>
</dbReference>
<comment type="caution">
    <text evidence="4">The sequence shown here is derived from an EMBL/GenBank/DDBJ whole genome shotgun (WGS) entry which is preliminary data.</text>
</comment>
<dbReference type="InterPro" id="IPR050961">
    <property type="entry name" value="BolA/IbaG_stress_morph_reg"/>
</dbReference>
<dbReference type="SUPFAM" id="SSF82657">
    <property type="entry name" value="BolA-like"/>
    <property type="match status" value="1"/>
</dbReference>
<dbReference type="Proteomes" id="UP000321903">
    <property type="component" value="Unassembled WGS sequence"/>
</dbReference>
<evidence type="ECO:0000256" key="3">
    <source>
        <dbReference type="SAM" id="MobiDB-lite"/>
    </source>
</evidence>
<dbReference type="PANTHER" id="PTHR46229">
    <property type="entry name" value="BOLA TRANSCRIPTION REGULATOR"/>
    <property type="match status" value="1"/>
</dbReference>
<organism evidence="4 5">
    <name type="scientific">Psychrobacter frigidicola</name>
    <dbReference type="NCBI Taxonomy" id="45611"/>
    <lineage>
        <taxon>Bacteria</taxon>
        <taxon>Pseudomonadati</taxon>
        <taxon>Pseudomonadota</taxon>
        <taxon>Gammaproteobacteria</taxon>
        <taxon>Moraxellales</taxon>
        <taxon>Moraxellaceae</taxon>
        <taxon>Psychrobacter</taxon>
    </lineage>
</organism>
<accession>A0A5C7A1U4</accession>
<evidence type="ECO:0000313" key="5">
    <source>
        <dbReference type="Proteomes" id="UP000321903"/>
    </source>
</evidence>
<dbReference type="RefSeq" id="WP_147224012.1">
    <property type="nucleotide sequence ID" value="NZ_CAJGYY010000001.1"/>
</dbReference>
<reference evidence="4 5" key="1">
    <citation type="submission" date="2019-08" db="EMBL/GenBank/DDBJ databases">
        <title>Genome sequence of Psychrobacter frigidicola ACAM304 (type strain).</title>
        <authorList>
            <person name="Bowman J.P."/>
        </authorList>
    </citation>
    <scope>NUCLEOTIDE SEQUENCE [LARGE SCALE GENOMIC DNA]</scope>
    <source>
        <strain evidence="4 5">ACAM 304</strain>
    </source>
</reference>
<dbReference type="PIRSF" id="PIRSF003113">
    <property type="entry name" value="BolA"/>
    <property type="match status" value="1"/>
</dbReference>
<comment type="similarity">
    <text evidence="1 2">Belongs to the BolA/IbaG family.</text>
</comment>
<feature type="region of interest" description="Disordered" evidence="3">
    <location>
        <begin position="99"/>
        <end position="118"/>
    </location>
</feature>
<evidence type="ECO:0000256" key="2">
    <source>
        <dbReference type="RuleBase" id="RU003860"/>
    </source>
</evidence>
<dbReference type="AlphaFoldDB" id="A0A5C7A1U4"/>
<evidence type="ECO:0000256" key="1">
    <source>
        <dbReference type="ARBA" id="ARBA00005578"/>
    </source>
</evidence>
<dbReference type="OrthoDB" id="9801469at2"/>
<proteinExistence type="inferred from homology"/>
<dbReference type="Gene3D" id="3.10.20.90">
    <property type="entry name" value="Phosphatidylinositol 3-kinase Catalytic Subunit, Chain A, domain 1"/>
    <property type="match status" value="1"/>
</dbReference>
<gene>
    <name evidence="4" type="ORF">ES754_09775</name>
</gene>
<sequence length="118" mass="12741">MSTSSAPNNTSPRSAPTATAIKEVVQTLQPQHIELINESMNHAGYFEGKESHFKLTIVSDAFIGKRLVARHQLIYDLVADLLTSQGGNVHALAIHAYTPDEWQGQSPDSPNCAGQNAS</sequence>